<accession>A0A8S5U4A5</accession>
<keyword evidence="1" id="KW-0540">Nuclease</keyword>
<evidence type="ECO:0000256" key="2">
    <source>
        <dbReference type="ARBA" id="ARBA00022801"/>
    </source>
</evidence>
<sequence length="672" mass="76756">MRMSQGVAVSENTKEYLPRLVRPKTVKKSSKQFATKYMDVTVTFDIETTNSDTDGFAYSWQTCIGGEVIVPRYFEDWAEMLEILVDKWHISSKQRMVLYVHNLGYEHQYIVQLLSVRWGLADSLYTKSRKPLYLRFDNGIEFRDSFKLFQKSLARTTEGCTHEKLAGDLDYSVYRTPDTPLNDTEFAYCVNDVLGLYEAIERLKKEHGYNQATIPYTNTGMVIEAVRKEILPDRKCMNVIAALKLDRDQMRLAYNCMAGGDTHGTRWRAGRVYHNCNSYDFKSAHPSQQLLWKFPAGEPITMPADLPEKRLRGLIKLGYGWIGKLLLVNPQIKPECPDPCISFSKCPDVRGLTELDNGRVLCADALFVYADSNDYQRITDGYTYDSIVAVESVAFRLDYLPESFRRAIYEKFRIKESEKGSPDYMFAKICVNTIFGACAQKTIRDEFACDPDTMECSHMAWQKTLSDKSDEDVSKSQDKKFPFLWGLWTSSMSRLKLWEMLKRVGWEKVIYWDTDSCKYEGEKQSAMDDYNARIRAQCVARDCVVEKKDGTNVYIGVAEDEHPADRYGMLQFKFLHAKCYACVDADGTVESTIAGVSKAAGVKAMAGDIDNLRDGLLISPAGGQCLAYHDEPIRQRTDFAKPTVSASWVVMTPREYRVNDPRSLLYDAEIMG</sequence>
<keyword evidence="3" id="KW-1194">Viral DNA replication</keyword>
<dbReference type="Gene3D" id="3.30.420.10">
    <property type="entry name" value="Ribonuclease H-like superfamily/Ribonuclease H"/>
    <property type="match status" value="1"/>
</dbReference>
<evidence type="ECO:0000313" key="4">
    <source>
        <dbReference type="EMBL" id="DAF89292.1"/>
    </source>
</evidence>
<keyword evidence="2" id="KW-0378">Hydrolase</keyword>
<dbReference type="GO" id="GO:0003676">
    <property type="term" value="F:nucleic acid binding"/>
    <property type="evidence" value="ECO:0007669"/>
    <property type="project" value="InterPro"/>
</dbReference>
<keyword evidence="3" id="KW-0235">DNA replication</keyword>
<evidence type="ECO:0000256" key="1">
    <source>
        <dbReference type="ARBA" id="ARBA00022722"/>
    </source>
</evidence>
<dbReference type="InterPro" id="IPR012337">
    <property type="entry name" value="RNaseH-like_sf"/>
</dbReference>
<name>A0A8S5U4A5_9CAUD</name>
<dbReference type="SUPFAM" id="SSF53098">
    <property type="entry name" value="Ribonuclease H-like"/>
    <property type="match status" value="1"/>
</dbReference>
<dbReference type="GO" id="GO:0039693">
    <property type="term" value="P:viral DNA genome replication"/>
    <property type="evidence" value="ECO:0007669"/>
    <property type="project" value="UniProtKB-KW"/>
</dbReference>
<dbReference type="InterPro" id="IPR043502">
    <property type="entry name" value="DNA/RNA_pol_sf"/>
</dbReference>
<dbReference type="GO" id="GO:0016787">
    <property type="term" value="F:hydrolase activity"/>
    <property type="evidence" value="ECO:0007669"/>
    <property type="project" value="UniProtKB-KW"/>
</dbReference>
<protein>
    <submittedName>
        <fullName evidence="4">DNA polymerase B</fullName>
    </submittedName>
</protein>
<organism evidence="4">
    <name type="scientific">Podoviridae sp. ctZDN4</name>
    <dbReference type="NCBI Taxonomy" id="2825258"/>
    <lineage>
        <taxon>Viruses</taxon>
        <taxon>Duplodnaviria</taxon>
        <taxon>Heunggongvirae</taxon>
        <taxon>Uroviricota</taxon>
        <taxon>Caudoviricetes</taxon>
    </lineage>
</organism>
<evidence type="ECO:0000256" key="3">
    <source>
        <dbReference type="ARBA" id="ARBA00023109"/>
    </source>
</evidence>
<dbReference type="Gene3D" id="3.90.1600.10">
    <property type="entry name" value="Palm domain of DNA polymerase"/>
    <property type="match status" value="1"/>
</dbReference>
<reference evidence="4" key="1">
    <citation type="journal article" date="2021" name="Proc. Natl. Acad. Sci. U.S.A.">
        <title>A Catalog of Tens of Thousands of Viruses from Human Metagenomes Reveals Hidden Associations with Chronic Diseases.</title>
        <authorList>
            <person name="Tisza M.J."/>
            <person name="Buck C.B."/>
        </authorList>
    </citation>
    <scope>NUCLEOTIDE SEQUENCE</scope>
    <source>
        <strain evidence="4">CtZDN4</strain>
    </source>
</reference>
<dbReference type="EMBL" id="BK016006">
    <property type="protein sequence ID" value="DAF89292.1"/>
    <property type="molecule type" value="Genomic_DNA"/>
</dbReference>
<dbReference type="SUPFAM" id="SSF56672">
    <property type="entry name" value="DNA/RNA polymerases"/>
    <property type="match status" value="1"/>
</dbReference>
<dbReference type="InterPro" id="IPR036397">
    <property type="entry name" value="RNaseH_sf"/>
</dbReference>
<dbReference type="GO" id="GO:0004518">
    <property type="term" value="F:nuclease activity"/>
    <property type="evidence" value="ECO:0007669"/>
    <property type="project" value="UniProtKB-KW"/>
</dbReference>
<proteinExistence type="predicted"/>
<dbReference type="InterPro" id="IPR023211">
    <property type="entry name" value="DNA_pol_palm_dom_sf"/>
</dbReference>